<evidence type="ECO:0000313" key="1">
    <source>
        <dbReference type="EMBL" id="EKY02040.1"/>
    </source>
</evidence>
<proteinExistence type="predicted"/>
<organism evidence="1 2">
    <name type="scientific">Hoylesella saccharolytica F0055</name>
    <dbReference type="NCBI Taxonomy" id="1127699"/>
    <lineage>
        <taxon>Bacteria</taxon>
        <taxon>Pseudomonadati</taxon>
        <taxon>Bacteroidota</taxon>
        <taxon>Bacteroidia</taxon>
        <taxon>Bacteroidales</taxon>
        <taxon>Prevotellaceae</taxon>
        <taxon>Hoylesella</taxon>
    </lineage>
</organism>
<accession>L1NFI2</accession>
<keyword evidence="2" id="KW-1185">Reference proteome</keyword>
<dbReference type="PATRIC" id="fig|1127699.3.peg.857"/>
<reference evidence="1 2" key="1">
    <citation type="submission" date="2012-05" db="EMBL/GenBank/DDBJ databases">
        <authorList>
            <person name="Weinstock G."/>
            <person name="Sodergren E."/>
            <person name="Lobos E.A."/>
            <person name="Fulton L."/>
            <person name="Fulton R."/>
            <person name="Courtney L."/>
            <person name="Fronick C."/>
            <person name="O'Laughlin M."/>
            <person name="Godfrey J."/>
            <person name="Wilson R.M."/>
            <person name="Miner T."/>
            <person name="Farmer C."/>
            <person name="Delehaunty K."/>
            <person name="Cordes M."/>
            <person name="Minx P."/>
            <person name="Tomlinson C."/>
            <person name="Chen J."/>
            <person name="Wollam A."/>
            <person name="Pepin K.H."/>
            <person name="Bhonagiri V."/>
            <person name="Zhang X."/>
            <person name="Suruliraj S."/>
            <person name="Warren W."/>
            <person name="Mitreva M."/>
            <person name="Mardis E.R."/>
            <person name="Wilson R.K."/>
        </authorList>
    </citation>
    <scope>NUCLEOTIDE SEQUENCE [LARGE SCALE GENOMIC DNA]</scope>
    <source>
        <strain evidence="1 2">F0055</strain>
    </source>
</reference>
<dbReference type="RefSeq" id="WP_009162148.1">
    <property type="nucleotide sequence ID" value="NZ_KB290984.1"/>
</dbReference>
<dbReference type="STRING" id="1127699.HMPREF9151_00932"/>
<dbReference type="EMBL" id="AMEP01000061">
    <property type="protein sequence ID" value="EKY02040.1"/>
    <property type="molecule type" value="Genomic_DNA"/>
</dbReference>
<evidence type="ECO:0000313" key="2">
    <source>
        <dbReference type="Proteomes" id="UP000010433"/>
    </source>
</evidence>
<dbReference type="HOGENOM" id="CLU_083598_1_0_10"/>
<dbReference type="AlphaFoldDB" id="L1NFI2"/>
<name>L1NFI2_9BACT</name>
<protein>
    <submittedName>
        <fullName evidence="1">Uncharacterized protein</fullName>
    </submittedName>
</protein>
<gene>
    <name evidence="1" type="ORF">HMPREF9151_00932</name>
</gene>
<dbReference type="Proteomes" id="UP000010433">
    <property type="component" value="Unassembled WGS sequence"/>
</dbReference>
<sequence length="206" mass="24367">MDGMFLFTKQTDRVKRLCVWLMRIGYCRGFGIQSPSAYAFVRYVINEHYPYYAYNELKNENSNLSLRNRKLGELYFRLSNYAQTDSWISFHPVTNAYEQYIARGCNKTCVQLLQSTETFSTESISDTTVVHLSLTDNYSAFYQQIIGRLGERNILIIEGIKRNAATRRFWKQVMENERTGVCFDLYYCGIVFFDRARHKQNYIINF</sequence>
<comment type="caution">
    <text evidence="1">The sequence shown here is derived from an EMBL/GenBank/DDBJ whole genome shotgun (WGS) entry which is preliminary data.</text>
</comment>